<sequence>MGRKLFCEISPTTYEISVFKNILVRDVKNIFSSQEFATSKMDALLPVLIYRNKSLMRRVLGNVDPLLQENKVQNLGLSAPKVTNVLIRPGQIFSFWKLAGRCSKKEGYRKGLVISSGKVSEGIGGGMCQFTNLIHFIVLHSPMDIVEHHHHDGMDLFPDFGRQIPFGTGTSIMYNYLDYRFKNSTDTTFQLITYVTDKYLCGELRANKPLDARYHIRTENEYFSREGDTVYRNGLVFREQIDEKTGNLLLKELIKKNHAMVMYDIDDKKIVHDAK</sequence>
<protein>
    <submittedName>
        <fullName evidence="1">Vancomycin resistance protein</fullName>
    </submittedName>
</protein>
<dbReference type="PANTHER" id="PTHR35788:SF1">
    <property type="entry name" value="EXPORTED PROTEIN"/>
    <property type="match status" value="1"/>
</dbReference>
<dbReference type="InterPro" id="IPR007391">
    <property type="entry name" value="Vancomycin_resist_VanW"/>
</dbReference>
<proteinExistence type="predicted"/>
<accession>A0A398CWX7</accession>
<name>A0A398CWX7_9BACT</name>
<dbReference type="RefSeq" id="WP_119089503.1">
    <property type="nucleotide sequence ID" value="NZ_QXIS01000033.1"/>
</dbReference>
<dbReference type="EMBL" id="QXIS01000033">
    <property type="protein sequence ID" value="RIE05759.1"/>
    <property type="molecule type" value="Genomic_DNA"/>
</dbReference>
<keyword evidence="2" id="KW-1185">Reference proteome</keyword>
<dbReference type="PANTHER" id="PTHR35788">
    <property type="entry name" value="EXPORTED PROTEIN-RELATED"/>
    <property type="match status" value="1"/>
</dbReference>
<dbReference type="InterPro" id="IPR052913">
    <property type="entry name" value="Glycopeptide_resist_protein"/>
</dbReference>
<gene>
    <name evidence="1" type="ORF">SMC7_06310</name>
</gene>
<organism evidence="1 2">
    <name type="scientific">Candidatus Cryosericum terrychapinii</name>
    <dbReference type="NCBI Taxonomy" id="2290919"/>
    <lineage>
        <taxon>Bacteria</taxon>
        <taxon>Pseudomonadati</taxon>
        <taxon>Caldisericota/Cryosericota group</taxon>
        <taxon>Candidatus Cryosericota</taxon>
        <taxon>Candidatus Cryosericia</taxon>
        <taxon>Candidatus Cryosericales</taxon>
        <taxon>Candidatus Cryosericaceae</taxon>
        <taxon>Candidatus Cryosericum</taxon>
    </lineage>
</organism>
<comment type="caution">
    <text evidence="1">The sequence shown here is derived from an EMBL/GenBank/DDBJ whole genome shotgun (WGS) entry which is preliminary data.</text>
</comment>
<dbReference type="Pfam" id="PF04294">
    <property type="entry name" value="VanW"/>
    <property type="match status" value="1"/>
</dbReference>
<dbReference type="AlphaFoldDB" id="A0A398CWX7"/>
<evidence type="ECO:0000313" key="2">
    <source>
        <dbReference type="Proteomes" id="UP000266328"/>
    </source>
</evidence>
<evidence type="ECO:0000313" key="1">
    <source>
        <dbReference type="EMBL" id="RIE05759.1"/>
    </source>
</evidence>
<dbReference type="Proteomes" id="UP000266328">
    <property type="component" value="Unassembled WGS sequence"/>
</dbReference>
<dbReference type="OrthoDB" id="9797191at2"/>
<reference evidence="1 2" key="1">
    <citation type="submission" date="2018-09" db="EMBL/GenBank/DDBJ databases">
        <title>Discovery and Ecogenomic Context for Candidatus Cryosericales, a Global Caldiserica Order Active in Thawing Permafrost.</title>
        <authorList>
            <person name="Martinez M.A."/>
            <person name="Woodcroft B.J."/>
            <person name="Ignacio Espinoza J.C."/>
            <person name="Zayed A."/>
            <person name="Singleton C.M."/>
            <person name="Boyd J."/>
            <person name="Li Y.-F."/>
            <person name="Purvine S."/>
            <person name="Maughan H."/>
            <person name="Hodgkins S.B."/>
            <person name="Anderson D."/>
            <person name="Sederholm M."/>
            <person name="Temperton B."/>
            <person name="Saleska S.R."/>
            <person name="Tyson G.W."/>
            <person name="Rich V.I."/>
        </authorList>
    </citation>
    <scope>NUCLEOTIDE SEQUENCE [LARGE SCALE GENOMIC DNA]</scope>
    <source>
        <strain evidence="1 2">SMC7</strain>
    </source>
</reference>